<evidence type="ECO:0000313" key="2">
    <source>
        <dbReference type="EMBL" id="MAA12744.1"/>
    </source>
</evidence>
<reference evidence="2" key="1">
    <citation type="journal article" date="2017" name="Parasit. Vectors">
        <title>Sialotranscriptomics of Rhipicephalus zambeziensis reveals intricate expression profiles of secretory proteins and suggests tight temporal transcriptional regulation during blood-feeding.</title>
        <authorList>
            <person name="de Castro M.H."/>
            <person name="de Klerk D."/>
            <person name="Pienaar R."/>
            <person name="Rees D.J.G."/>
            <person name="Mans B.J."/>
        </authorList>
    </citation>
    <scope>NUCLEOTIDE SEQUENCE</scope>
    <source>
        <tissue evidence="2">Salivary glands</tissue>
    </source>
</reference>
<keyword evidence="1" id="KW-0732">Signal</keyword>
<feature type="chain" id="PRO_5011968320" description="Secreted protein" evidence="1">
    <location>
        <begin position="23"/>
        <end position="134"/>
    </location>
</feature>
<protein>
    <recommendedName>
        <fullName evidence="3">Secreted protein</fullName>
    </recommendedName>
</protein>
<accession>A0A224YFK7</accession>
<feature type="signal peptide" evidence="1">
    <location>
        <begin position="1"/>
        <end position="22"/>
    </location>
</feature>
<organism evidence="2">
    <name type="scientific">Rhipicephalus zambeziensis</name>
    <dbReference type="NCBI Taxonomy" id="60191"/>
    <lineage>
        <taxon>Eukaryota</taxon>
        <taxon>Metazoa</taxon>
        <taxon>Ecdysozoa</taxon>
        <taxon>Arthropoda</taxon>
        <taxon>Chelicerata</taxon>
        <taxon>Arachnida</taxon>
        <taxon>Acari</taxon>
        <taxon>Parasitiformes</taxon>
        <taxon>Ixodida</taxon>
        <taxon>Ixodoidea</taxon>
        <taxon>Ixodidae</taxon>
        <taxon>Rhipicephalinae</taxon>
        <taxon>Rhipicephalus</taxon>
        <taxon>Rhipicephalus</taxon>
    </lineage>
</organism>
<name>A0A224YFK7_9ACAR</name>
<evidence type="ECO:0008006" key="3">
    <source>
        <dbReference type="Google" id="ProtNLM"/>
    </source>
</evidence>
<dbReference type="EMBL" id="GFPF01001598">
    <property type="protein sequence ID" value="MAA12744.1"/>
    <property type="molecule type" value="Transcribed_RNA"/>
</dbReference>
<sequence>MTSWFLFFFSLTKFNLLQPSTAKRPVQHNSFLTDKSKGTSYCCDEIKCAQWKKRNCRTVLISQCCSQNKKMAVANNIGTIITENSLELCLFTPLVIFQIPEAIKIGQPKCPQFSSMHIPRIPRGEHELSIPVCT</sequence>
<dbReference type="AlphaFoldDB" id="A0A224YFK7"/>
<evidence type="ECO:0000256" key="1">
    <source>
        <dbReference type="SAM" id="SignalP"/>
    </source>
</evidence>
<proteinExistence type="predicted"/>